<comment type="caution">
    <text evidence="2">The sequence shown here is derived from an EMBL/GenBank/DDBJ whole genome shotgun (WGS) entry which is preliminary data.</text>
</comment>
<evidence type="ECO:0000259" key="1">
    <source>
        <dbReference type="PROSITE" id="PS50835"/>
    </source>
</evidence>
<dbReference type="InterPro" id="IPR007110">
    <property type="entry name" value="Ig-like_dom"/>
</dbReference>
<dbReference type="EMBL" id="JAXCGZ010005973">
    <property type="protein sequence ID" value="KAK7080355.1"/>
    <property type="molecule type" value="Genomic_DNA"/>
</dbReference>
<dbReference type="Gene3D" id="2.60.40.10">
    <property type="entry name" value="Immunoglobulins"/>
    <property type="match status" value="1"/>
</dbReference>
<feature type="non-terminal residue" evidence="2">
    <location>
        <position position="1"/>
    </location>
</feature>
<reference evidence="2 3" key="1">
    <citation type="submission" date="2023-11" db="EMBL/GenBank/DDBJ databases">
        <title>Halocaridina rubra genome assembly.</title>
        <authorList>
            <person name="Smith C."/>
        </authorList>
    </citation>
    <scope>NUCLEOTIDE SEQUENCE [LARGE SCALE GENOMIC DNA]</scope>
    <source>
        <strain evidence="2">EP-1</strain>
        <tissue evidence="2">Whole</tissue>
    </source>
</reference>
<feature type="domain" description="Ig-like" evidence="1">
    <location>
        <begin position="1"/>
        <end position="102"/>
    </location>
</feature>
<evidence type="ECO:0000313" key="2">
    <source>
        <dbReference type="EMBL" id="KAK7080355.1"/>
    </source>
</evidence>
<gene>
    <name evidence="2" type="ORF">SK128_007208</name>
</gene>
<dbReference type="InterPro" id="IPR013783">
    <property type="entry name" value="Ig-like_fold"/>
</dbReference>
<evidence type="ECO:0000313" key="3">
    <source>
        <dbReference type="Proteomes" id="UP001381693"/>
    </source>
</evidence>
<accession>A0AAN8X9I7</accession>
<proteinExistence type="predicted"/>
<organism evidence="2 3">
    <name type="scientific">Halocaridina rubra</name>
    <name type="common">Hawaiian red shrimp</name>
    <dbReference type="NCBI Taxonomy" id="373956"/>
    <lineage>
        <taxon>Eukaryota</taxon>
        <taxon>Metazoa</taxon>
        <taxon>Ecdysozoa</taxon>
        <taxon>Arthropoda</taxon>
        <taxon>Crustacea</taxon>
        <taxon>Multicrustacea</taxon>
        <taxon>Malacostraca</taxon>
        <taxon>Eumalacostraca</taxon>
        <taxon>Eucarida</taxon>
        <taxon>Decapoda</taxon>
        <taxon>Pleocyemata</taxon>
        <taxon>Caridea</taxon>
        <taxon>Atyoidea</taxon>
        <taxon>Atyidae</taxon>
        <taxon>Halocaridina</taxon>
    </lineage>
</organism>
<protein>
    <recommendedName>
        <fullName evidence="1">Ig-like domain-containing protein</fullName>
    </recommendedName>
</protein>
<dbReference type="AlphaFoldDB" id="A0AAN8X9I7"/>
<dbReference type="InterPro" id="IPR036179">
    <property type="entry name" value="Ig-like_dom_sf"/>
</dbReference>
<dbReference type="Proteomes" id="UP001381693">
    <property type="component" value="Unassembled WGS sequence"/>
</dbReference>
<dbReference type="SUPFAM" id="SSF48726">
    <property type="entry name" value="Immunoglobulin"/>
    <property type="match status" value="1"/>
</dbReference>
<dbReference type="PROSITE" id="PS50835">
    <property type="entry name" value="IG_LIKE"/>
    <property type="match status" value="1"/>
</dbReference>
<sequence length="180" mass="20619">LEIVTVSDTEIILQCHAIGNLPQLFKWYKDRHLVYFHNVTSCDTTKIVYEKVTIIIEKTNYSRACKMMLMLKNYNPVFDIGLYTCEVTDGTYPIPKNSTYVHFIPSSPEFYISPNISLLAKTANLSLWCSTRKSWNGGSNFAVSWKVLPVSAYSYSIAHYRYWNGSRINLYNITVSKGGT</sequence>
<name>A0AAN8X9I7_HALRR</name>
<keyword evidence="3" id="KW-1185">Reference proteome</keyword>